<evidence type="ECO:0000313" key="1">
    <source>
        <dbReference type="EMBL" id="JAD99699.1"/>
    </source>
</evidence>
<dbReference type="AlphaFoldDB" id="A0A0A9EG36"/>
<dbReference type="EMBL" id="GBRH01198196">
    <property type="protein sequence ID" value="JAD99699.1"/>
    <property type="molecule type" value="Transcribed_RNA"/>
</dbReference>
<reference evidence="1" key="1">
    <citation type="submission" date="2014-09" db="EMBL/GenBank/DDBJ databases">
        <authorList>
            <person name="Magalhaes I.L.F."/>
            <person name="Oliveira U."/>
            <person name="Santos F.R."/>
            <person name="Vidigal T.H.D.A."/>
            <person name="Brescovit A.D."/>
            <person name="Santos A.J."/>
        </authorList>
    </citation>
    <scope>NUCLEOTIDE SEQUENCE</scope>
    <source>
        <tissue evidence="1">Shoot tissue taken approximately 20 cm above the soil surface</tissue>
    </source>
</reference>
<accession>A0A0A9EG36</accession>
<sequence length="26" mass="3288">MFLKTDHQVLRVPPHSWHDRQNLFWV</sequence>
<organism evidence="1">
    <name type="scientific">Arundo donax</name>
    <name type="common">Giant reed</name>
    <name type="synonym">Donax arundinaceus</name>
    <dbReference type="NCBI Taxonomy" id="35708"/>
    <lineage>
        <taxon>Eukaryota</taxon>
        <taxon>Viridiplantae</taxon>
        <taxon>Streptophyta</taxon>
        <taxon>Embryophyta</taxon>
        <taxon>Tracheophyta</taxon>
        <taxon>Spermatophyta</taxon>
        <taxon>Magnoliopsida</taxon>
        <taxon>Liliopsida</taxon>
        <taxon>Poales</taxon>
        <taxon>Poaceae</taxon>
        <taxon>PACMAD clade</taxon>
        <taxon>Arundinoideae</taxon>
        <taxon>Arundineae</taxon>
        <taxon>Arundo</taxon>
    </lineage>
</organism>
<reference evidence="1" key="2">
    <citation type="journal article" date="2015" name="Data Brief">
        <title>Shoot transcriptome of the giant reed, Arundo donax.</title>
        <authorList>
            <person name="Barrero R.A."/>
            <person name="Guerrero F.D."/>
            <person name="Moolhuijzen P."/>
            <person name="Goolsby J.A."/>
            <person name="Tidwell J."/>
            <person name="Bellgard S.E."/>
            <person name="Bellgard M.I."/>
        </authorList>
    </citation>
    <scope>NUCLEOTIDE SEQUENCE</scope>
    <source>
        <tissue evidence="1">Shoot tissue taken approximately 20 cm above the soil surface</tissue>
    </source>
</reference>
<proteinExistence type="predicted"/>
<name>A0A0A9EG36_ARUDO</name>
<protein>
    <submittedName>
        <fullName evidence="1">Uncharacterized protein</fullName>
    </submittedName>
</protein>